<dbReference type="EMBL" id="AZIM01002700">
    <property type="protein sequence ID" value="ETE63531.1"/>
    <property type="molecule type" value="Genomic_DNA"/>
</dbReference>
<accession>V8NNL0</accession>
<feature type="region of interest" description="Disordered" evidence="1">
    <location>
        <begin position="1"/>
        <end position="83"/>
    </location>
</feature>
<proteinExistence type="predicted"/>
<dbReference type="Proteomes" id="UP000018936">
    <property type="component" value="Unassembled WGS sequence"/>
</dbReference>
<feature type="non-terminal residue" evidence="2">
    <location>
        <position position="1"/>
    </location>
</feature>
<comment type="caution">
    <text evidence="2">The sequence shown here is derived from an EMBL/GenBank/DDBJ whole genome shotgun (WGS) entry which is preliminary data.</text>
</comment>
<gene>
    <name evidence="2" type="primary">NST1</name>
    <name evidence="2" type="ORF">L345_10704</name>
</gene>
<sequence length="237" mass="28029">MEKKKRRKRRRRRREVGEEEEEERKRRRRRKGGEEKEKRRRRKRRREDGEEEEEKEKGRWRRGRGKGEGKVEKRKRRRRRGGGEWKEEEEETFYVSNFPISLSHPFILITGIKQLFRPYPKICKGSIQQGQLSHPAPVPVGQRLGGAVAAPERILFGDQGLQFWRGPSRHQSPYQGENIVIEDPPNKGKTDAYRTHEGIQDTNREGRSAGKRLGEIEFCVGVIIIILIQELNVRIIY</sequence>
<feature type="compositionally biased region" description="Basic residues" evidence="1">
    <location>
        <begin position="1"/>
        <end position="14"/>
    </location>
</feature>
<feature type="compositionally biased region" description="Basic and acidic residues" evidence="1">
    <location>
        <begin position="184"/>
        <end position="193"/>
    </location>
</feature>
<evidence type="ECO:0000256" key="1">
    <source>
        <dbReference type="SAM" id="MobiDB-lite"/>
    </source>
</evidence>
<protein>
    <submittedName>
        <fullName evidence="2">Nst1</fullName>
    </submittedName>
</protein>
<evidence type="ECO:0000313" key="2">
    <source>
        <dbReference type="EMBL" id="ETE63531.1"/>
    </source>
</evidence>
<dbReference type="AlphaFoldDB" id="V8NNL0"/>
<evidence type="ECO:0000313" key="3">
    <source>
        <dbReference type="Proteomes" id="UP000018936"/>
    </source>
</evidence>
<keyword evidence="3" id="KW-1185">Reference proteome</keyword>
<name>V8NNL0_OPHHA</name>
<feature type="region of interest" description="Disordered" evidence="1">
    <location>
        <begin position="174"/>
        <end position="193"/>
    </location>
</feature>
<reference evidence="2 3" key="1">
    <citation type="journal article" date="2013" name="Proc. Natl. Acad. Sci. U.S.A.">
        <title>The king cobra genome reveals dynamic gene evolution and adaptation in the snake venom system.</title>
        <authorList>
            <person name="Vonk F.J."/>
            <person name="Casewell N.R."/>
            <person name="Henkel C.V."/>
            <person name="Heimberg A.M."/>
            <person name="Jansen H.J."/>
            <person name="McCleary R.J."/>
            <person name="Kerkkamp H.M."/>
            <person name="Vos R.A."/>
            <person name="Guerreiro I."/>
            <person name="Calvete J.J."/>
            <person name="Wuster W."/>
            <person name="Woods A.E."/>
            <person name="Logan J.M."/>
            <person name="Harrison R.A."/>
            <person name="Castoe T.A."/>
            <person name="de Koning A.P."/>
            <person name="Pollock D.D."/>
            <person name="Yandell M."/>
            <person name="Calderon D."/>
            <person name="Renjifo C."/>
            <person name="Currier R.B."/>
            <person name="Salgado D."/>
            <person name="Pla D."/>
            <person name="Sanz L."/>
            <person name="Hyder A.S."/>
            <person name="Ribeiro J.M."/>
            <person name="Arntzen J.W."/>
            <person name="van den Thillart G.E."/>
            <person name="Boetzer M."/>
            <person name="Pirovano W."/>
            <person name="Dirks R.P."/>
            <person name="Spaink H.P."/>
            <person name="Duboule D."/>
            <person name="McGlinn E."/>
            <person name="Kini R.M."/>
            <person name="Richardson M.K."/>
        </authorList>
    </citation>
    <scope>NUCLEOTIDE SEQUENCE</scope>
    <source>
        <tissue evidence="2">Blood</tissue>
    </source>
</reference>
<organism evidence="2 3">
    <name type="scientific">Ophiophagus hannah</name>
    <name type="common">King cobra</name>
    <name type="synonym">Naja hannah</name>
    <dbReference type="NCBI Taxonomy" id="8665"/>
    <lineage>
        <taxon>Eukaryota</taxon>
        <taxon>Metazoa</taxon>
        <taxon>Chordata</taxon>
        <taxon>Craniata</taxon>
        <taxon>Vertebrata</taxon>
        <taxon>Euteleostomi</taxon>
        <taxon>Lepidosauria</taxon>
        <taxon>Squamata</taxon>
        <taxon>Bifurcata</taxon>
        <taxon>Unidentata</taxon>
        <taxon>Episquamata</taxon>
        <taxon>Toxicofera</taxon>
        <taxon>Serpentes</taxon>
        <taxon>Colubroidea</taxon>
        <taxon>Elapidae</taxon>
        <taxon>Elapinae</taxon>
        <taxon>Ophiophagus</taxon>
    </lineage>
</organism>